<proteinExistence type="predicted"/>
<protein>
    <submittedName>
        <fullName evidence="1">Uncharacterized protein</fullName>
    </submittedName>
</protein>
<evidence type="ECO:0000313" key="1">
    <source>
        <dbReference type="EMBL" id="KAJ9574957.1"/>
    </source>
</evidence>
<name>A0AAD7Z734_DIPPU</name>
<comment type="caution">
    <text evidence="1">The sequence shown here is derived from an EMBL/GenBank/DDBJ whole genome shotgun (WGS) entry which is preliminary data.</text>
</comment>
<dbReference type="Proteomes" id="UP001233999">
    <property type="component" value="Unassembled WGS sequence"/>
</dbReference>
<sequence length="66" mass="7584">VLTFHSGDPRSIPGCIDFSLTVVLSMRICISYCSMTYDFSSKVLTRQLFLLIRFIVYEVKVCFLIP</sequence>
<keyword evidence="2" id="KW-1185">Reference proteome</keyword>
<feature type="non-terminal residue" evidence="1">
    <location>
        <position position="66"/>
    </location>
</feature>
<dbReference type="EMBL" id="JASPKZ010010250">
    <property type="protein sequence ID" value="KAJ9574957.1"/>
    <property type="molecule type" value="Genomic_DNA"/>
</dbReference>
<reference evidence="1" key="2">
    <citation type="submission" date="2023-05" db="EMBL/GenBank/DDBJ databases">
        <authorList>
            <person name="Fouks B."/>
        </authorList>
    </citation>
    <scope>NUCLEOTIDE SEQUENCE</scope>
    <source>
        <strain evidence="1">Stay&amp;Tobe</strain>
        <tissue evidence="1">Testes</tissue>
    </source>
</reference>
<feature type="non-terminal residue" evidence="1">
    <location>
        <position position="1"/>
    </location>
</feature>
<organism evidence="1 2">
    <name type="scientific">Diploptera punctata</name>
    <name type="common">Pacific beetle cockroach</name>
    <dbReference type="NCBI Taxonomy" id="6984"/>
    <lineage>
        <taxon>Eukaryota</taxon>
        <taxon>Metazoa</taxon>
        <taxon>Ecdysozoa</taxon>
        <taxon>Arthropoda</taxon>
        <taxon>Hexapoda</taxon>
        <taxon>Insecta</taxon>
        <taxon>Pterygota</taxon>
        <taxon>Neoptera</taxon>
        <taxon>Polyneoptera</taxon>
        <taxon>Dictyoptera</taxon>
        <taxon>Blattodea</taxon>
        <taxon>Blaberoidea</taxon>
        <taxon>Blaberidae</taxon>
        <taxon>Diplopterinae</taxon>
        <taxon>Diploptera</taxon>
    </lineage>
</organism>
<gene>
    <name evidence="1" type="ORF">L9F63_007875</name>
</gene>
<reference evidence="1" key="1">
    <citation type="journal article" date="2023" name="IScience">
        <title>Live-bearing cockroach genome reveals convergent evolutionary mechanisms linked to viviparity in insects and beyond.</title>
        <authorList>
            <person name="Fouks B."/>
            <person name="Harrison M.C."/>
            <person name="Mikhailova A.A."/>
            <person name="Marchal E."/>
            <person name="English S."/>
            <person name="Carruthers M."/>
            <person name="Jennings E.C."/>
            <person name="Chiamaka E.L."/>
            <person name="Frigard R.A."/>
            <person name="Pippel M."/>
            <person name="Attardo G.M."/>
            <person name="Benoit J.B."/>
            <person name="Bornberg-Bauer E."/>
            <person name="Tobe S.S."/>
        </authorList>
    </citation>
    <scope>NUCLEOTIDE SEQUENCE</scope>
    <source>
        <strain evidence="1">Stay&amp;Tobe</strain>
    </source>
</reference>
<accession>A0AAD7Z734</accession>
<dbReference type="AlphaFoldDB" id="A0AAD7Z734"/>
<evidence type="ECO:0000313" key="2">
    <source>
        <dbReference type="Proteomes" id="UP001233999"/>
    </source>
</evidence>